<comment type="caution">
    <text evidence="10">The sequence shown here is derived from an EMBL/GenBank/DDBJ whole genome shotgun (WGS) entry which is preliminary data.</text>
</comment>
<evidence type="ECO:0000259" key="9">
    <source>
        <dbReference type="Pfam" id="PF12821"/>
    </source>
</evidence>
<keyword evidence="2" id="KW-1003">Cell membrane</keyword>
<feature type="transmembrane region" description="Helical" evidence="7">
    <location>
        <begin position="96"/>
        <end position="118"/>
    </location>
</feature>
<comment type="similarity">
    <text evidence="6">Belongs to the ThrE exporter (TC 2.A.79) family.</text>
</comment>
<feature type="transmembrane region" description="Helical" evidence="7">
    <location>
        <begin position="371"/>
        <end position="395"/>
    </location>
</feature>
<gene>
    <name evidence="10" type="ORF">B0I29_117227</name>
</gene>
<evidence type="ECO:0000256" key="5">
    <source>
        <dbReference type="ARBA" id="ARBA00023136"/>
    </source>
</evidence>
<keyword evidence="5 7" id="KW-0472">Membrane</keyword>
<keyword evidence="11" id="KW-1185">Reference proteome</keyword>
<evidence type="ECO:0000256" key="6">
    <source>
        <dbReference type="ARBA" id="ARBA00034125"/>
    </source>
</evidence>
<dbReference type="AlphaFoldDB" id="A0A327Z3Z3"/>
<evidence type="ECO:0000256" key="3">
    <source>
        <dbReference type="ARBA" id="ARBA00022692"/>
    </source>
</evidence>
<evidence type="ECO:0000256" key="2">
    <source>
        <dbReference type="ARBA" id="ARBA00022475"/>
    </source>
</evidence>
<feature type="transmembrane region" description="Helical" evidence="7">
    <location>
        <begin position="214"/>
        <end position="236"/>
    </location>
</feature>
<evidence type="ECO:0000256" key="7">
    <source>
        <dbReference type="SAM" id="Phobius"/>
    </source>
</evidence>
<feature type="transmembrane region" description="Helical" evidence="7">
    <location>
        <begin position="326"/>
        <end position="351"/>
    </location>
</feature>
<keyword evidence="4 7" id="KW-1133">Transmembrane helix</keyword>
<comment type="subcellular location">
    <subcellularLocation>
        <location evidence="1">Cell membrane</location>
        <topology evidence="1">Multi-pass membrane protein</topology>
    </subcellularLocation>
</comment>
<feature type="transmembrane region" description="Helical" evidence="7">
    <location>
        <begin position="124"/>
        <end position="140"/>
    </location>
</feature>
<dbReference type="InterPro" id="IPR010619">
    <property type="entry name" value="ThrE-like_N"/>
</dbReference>
<dbReference type="PANTHER" id="PTHR34390">
    <property type="entry name" value="UPF0442 PROTEIN YJJB-RELATED"/>
    <property type="match status" value="1"/>
</dbReference>
<dbReference type="Proteomes" id="UP000249341">
    <property type="component" value="Unassembled WGS sequence"/>
</dbReference>
<evidence type="ECO:0000256" key="1">
    <source>
        <dbReference type="ARBA" id="ARBA00004651"/>
    </source>
</evidence>
<feature type="transmembrane region" description="Helical" evidence="7">
    <location>
        <begin position="180"/>
        <end position="202"/>
    </location>
</feature>
<dbReference type="InterPro" id="IPR024528">
    <property type="entry name" value="ThrE_2"/>
</dbReference>
<evidence type="ECO:0000313" key="11">
    <source>
        <dbReference type="Proteomes" id="UP000249341"/>
    </source>
</evidence>
<sequence length="402" mass="41388">MDDGLLTAAAVLHANGNETEDSITAVKRAGAALGHPLTPEFTWDTAALRPVESIKATPLSINMARVEATTQAIDDLENQRVTPEGFADRVRQARDLPAAGTLLFTLAAVVGAGGLAVIFGIRHWPALLAVCAAAGLGALLRRGLGRYGAGAVAQAFAAALLAGVIGAIAVRLNLSSDLRLVVVCPCMVLVPGPHLLNGALDLAAMRLRLGTTRLIYAGLILLGISAGLLIGLALGGESLPATAPGREISWWLDALAAGVVAPCYLIFYSARLRIAAWSAAVGALVHAVRWYALTVWHVNLAIGAGIACLLAGVLLIPVARRYRVPFAAVGFAAVVCLIPGVYVFRAASALAQLAFAKGDAAALLVTGAQDAATAVVILLAMVIGLLLPITAWRLINNRKGAS</sequence>
<feature type="transmembrane region" description="Helical" evidence="7">
    <location>
        <begin position="152"/>
        <end position="174"/>
    </location>
</feature>
<accession>A0A327Z3Z3</accession>
<dbReference type="OrthoDB" id="9124364at2"/>
<proteinExistence type="inferred from homology"/>
<dbReference type="GO" id="GO:0015744">
    <property type="term" value="P:succinate transport"/>
    <property type="evidence" value="ECO:0007669"/>
    <property type="project" value="TreeGrafter"/>
</dbReference>
<dbReference type="GO" id="GO:0005886">
    <property type="term" value="C:plasma membrane"/>
    <property type="evidence" value="ECO:0007669"/>
    <property type="project" value="UniProtKB-SubCell"/>
</dbReference>
<dbReference type="Pfam" id="PF12821">
    <property type="entry name" value="ThrE_2"/>
    <property type="match status" value="1"/>
</dbReference>
<feature type="transmembrane region" description="Helical" evidence="7">
    <location>
        <begin position="274"/>
        <end position="292"/>
    </location>
</feature>
<organism evidence="10 11">
    <name type="scientific">Actinoplanes lutulentus</name>
    <dbReference type="NCBI Taxonomy" id="1287878"/>
    <lineage>
        <taxon>Bacteria</taxon>
        <taxon>Bacillati</taxon>
        <taxon>Actinomycetota</taxon>
        <taxon>Actinomycetes</taxon>
        <taxon>Micromonosporales</taxon>
        <taxon>Micromonosporaceae</taxon>
        <taxon>Actinoplanes</taxon>
    </lineage>
</organism>
<protein>
    <submittedName>
        <fullName evidence="10">Uncharacterized membrane protein YjjP (DUF1212 family)</fullName>
    </submittedName>
</protein>
<reference evidence="10 11" key="1">
    <citation type="submission" date="2018-06" db="EMBL/GenBank/DDBJ databases">
        <title>Genomic Encyclopedia of Type Strains, Phase III (KMG-III): the genomes of soil and plant-associated and newly described type strains.</title>
        <authorList>
            <person name="Whitman W."/>
        </authorList>
    </citation>
    <scope>NUCLEOTIDE SEQUENCE [LARGE SCALE GENOMIC DNA]</scope>
    <source>
        <strain evidence="10 11">CGMCC 4.7090</strain>
    </source>
</reference>
<evidence type="ECO:0000313" key="10">
    <source>
        <dbReference type="EMBL" id="RAK29901.1"/>
    </source>
</evidence>
<name>A0A327Z3Z3_9ACTN</name>
<evidence type="ECO:0000259" key="8">
    <source>
        <dbReference type="Pfam" id="PF06738"/>
    </source>
</evidence>
<feature type="transmembrane region" description="Helical" evidence="7">
    <location>
        <begin position="298"/>
        <end position="319"/>
    </location>
</feature>
<feature type="domain" description="Threonine/serine exporter-like N-terminal" evidence="8">
    <location>
        <begin position="5"/>
        <end position="234"/>
    </location>
</feature>
<dbReference type="InterPro" id="IPR050539">
    <property type="entry name" value="ThrE_Dicarb/AminoAcid_Exp"/>
</dbReference>
<dbReference type="GO" id="GO:0022857">
    <property type="term" value="F:transmembrane transporter activity"/>
    <property type="evidence" value="ECO:0007669"/>
    <property type="project" value="InterPro"/>
</dbReference>
<dbReference type="Pfam" id="PF06738">
    <property type="entry name" value="ThrE"/>
    <property type="match status" value="1"/>
</dbReference>
<feature type="domain" description="Threonine/Serine exporter ThrE" evidence="9">
    <location>
        <begin position="255"/>
        <end position="389"/>
    </location>
</feature>
<dbReference type="PANTHER" id="PTHR34390:SF2">
    <property type="entry name" value="SUCCINATE TRANSPORTER SUBUNIT YJJP-RELATED"/>
    <property type="match status" value="1"/>
</dbReference>
<feature type="transmembrane region" description="Helical" evidence="7">
    <location>
        <begin position="248"/>
        <end position="267"/>
    </location>
</feature>
<keyword evidence="3 7" id="KW-0812">Transmembrane</keyword>
<dbReference type="EMBL" id="QLMJ01000017">
    <property type="protein sequence ID" value="RAK29901.1"/>
    <property type="molecule type" value="Genomic_DNA"/>
</dbReference>
<dbReference type="RefSeq" id="WP_111652845.1">
    <property type="nucleotide sequence ID" value="NZ_JACHWI010000008.1"/>
</dbReference>
<evidence type="ECO:0000256" key="4">
    <source>
        <dbReference type="ARBA" id="ARBA00022989"/>
    </source>
</evidence>